<dbReference type="OrthoDB" id="9797538at2"/>
<dbReference type="Pfam" id="PF00106">
    <property type="entry name" value="adh_short"/>
    <property type="match status" value="1"/>
</dbReference>
<dbReference type="PANTHER" id="PTHR24321">
    <property type="entry name" value="DEHYDROGENASES, SHORT CHAIN"/>
    <property type="match status" value="1"/>
</dbReference>
<dbReference type="InterPro" id="IPR002347">
    <property type="entry name" value="SDR_fam"/>
</dbReference>
<comment type="caution">
    <text evidence="3">The sequence shown here is derived from an EMBL/GenBank/DDBJ whole genome shotgun (WGS) entry which is preliminary data.</text>
</comment>
<protein>
    <submittedName>
        <fullName evidence="3">SDR family NAD(P)-dependent oxidoreductase</fullName>
    </submittedName>
</protein>
<dbReference type="EMBL" id="SJKA01000004">
    <property type="protein sequence ID" value="TCC35244.1"/>
    <property type="molecule type" value="Genomic_DNA"/>
</dbReference>
<dbReference type="GO" id="GO:0016491">
    <property type="term" value="F:oxidoreductase activity"/>
    <property type="evidence" value="ECO:0007669"/>
    <property type="project" value="UniProtKB-KW"/>
</dbReference>
<dbReference type="PANTHER" id="PTHR24321:SF8">
    <property type="entry name" value="ESTRADIOL 17-BETA-DEHYDROGENASE 8-RELATED"/>
    <property type="match status" value="1"/>
</dbReference>
<evidence type="ECO:0000313" key="4">
    <source>
        <dbReference type="Proteomes" id="UP000292695"/>
    </source>
</evidence>
<dbReference type="PRINTS" id="PR00081">
    <property type="entry name" value="GDHRDH"/>
</dbReference>
<evidence type="ECO:0000256" key="2">
    <source>
        <dbReference type="ARBA" id="ARBA00023002"/>
    </source>
</evidence>
<evidence type="ECO:0000256" key="1">
    <source>
        <dbReference type="ARBA" id="ARBA00006484"/>
    </source>
</evidence>
<reference evidence="3 4" key="1">
    <citation type="submission" date="2019-02" db="EMBL/GenBank/DDBJ databases">
        <title>Kribbella capetownensis sp. nov. and Kribbella speibonae sp. nov., isolated from soil.</title>
        <authorList>
            <person name="Curtis S.M."/>
            <person name="Norton I."/>
            <person name="Everest G.J."/>
            <person name="Meyers P.R."/>
        </authorList>
    </citation>
    <scope>NUCLEOTIDE SEQUENCE [LARGE SCALE GENOMIC DNA]</scope>
    <source>
        <strain evidence="3 4">DSM 27082</strain>
    </source>
</reference>
<dbReference type="SUPFAM" id="SSF51735">
    <property type="entry name" value="NAD(P)-binding Rossmann-fold domains"/>
    <property type="match status" value="1"/>
</dbReference>
<dbReference type="AlphaFoldDB" id="A0A4R0IS45"/>
<gene>
    <name evidence="3" type="ORF">E0H50_15070</name>
</gene>
<proteinExistence type="inferred from homology"/>
<dbReference type="Gene3D" id="3.40.50.720">
    <property type="entry name" value="NAD(P)-binding Rossmann-like Domain"/>
    <property type="match status" value="1"/>
</dbReference>
<organism evidence="3 4">
    <name type="scientific">Kribbella sindirgiensis</name>
    <dbReference type="NCBI Taxonomy" id="1124744"/>
    <lineage>
        <taxon>Bacteria</taxon>
        <taxon>Bacillati</taxon>
        <taxon>Actinomycetota</taxon>
        <taxon>Actinomycetes</taxon>
        <taxon>Propionibacteriales</taxon>
        <taxon>Kribbellaceae</taxon>
        <taxon>Kribbella</taxon>
    </lineage>
</organism>
<comment type="similarity">
    <text evidence="1">Belongs to the short-chain dehydrogenases/reductases (SDR) family.</text>
</comment>
<accession>A0A4R0IS45</accession>
<sequence length="225" mass="23118">MMTKTVVVAGGTGALGVAVTAEFLRAGWRVVVPGRSEESLARLGADPALNPVIADPFDPAGTADVVALATSDENAPLTALVNLVGGFASGSRVHETPIEDFEKQLRLNLRPTYLITQGVLPHLLAGGGGAIVCTSSGAALRPFSGAAGYITAKAGVIAFADALHAEYARDGIRVNTILPGTIDTPANRSAMPNADTSKWTPPDRIAAVVRSLVELEGFNGAHLTV</sequence>
<dbReference type="InterPro" id="IPR036291">
    <property type="entry name" value="NAD(P)-bd_dom_sf"/>
</dbReference>
<keyword evidence="4" id="KW-1185">Reference proteome</keyword>
<keyword evidence="2" id="KW-0560">Oxidoreductase</keyword>
<evidence type="ECO:0000313" key="3">
    <source>
        <dbReference type="EMBL" id="TCC35244.1"/>
    </source>
</evidence>
<dbReference type="Proteomes" id="UP000292695">
    <property type="component" value="Unassembled WGS sequence"/>
</dbReference>
<name>A0A4R0IS45_9ACTN</name>